<protein>
    <submittedName>
        <fullName evidence="3">Putative peptidase</fullName>
    </submittedName>
</protein>
<dbReference type="STRING" id="1387353.BSF38_01742"/>
<dbReference type="KEGG" id="pbor:BSF38_01742"/>
<name>A0A1U7CMU7_9BACT</name>
<evidence type="ECO:0000256" key="2">
    <source>
        <dbReference type="SAM" id="SignalP"/>
    </source>
</evidence>
<reference evidence="4" key="1">
    <citation type="submission" date="2016-12" db="EMBL/GenBank/DDBJ databases">
        <title>Comparative genomics of four Isosphaeraceae planctomycetes: a common pool of plasmids and glycoside hydrolase genes.</title>
        <authorList>
            <person name="Ivanova A."/>
        </authorList>
    </citation>
    <scope>NUCLEOTIDE SEQUENCE [LARGE SCALE GENOMIC DNA]</scope>
    <source>
        <strain evidence="4">PX4</strain>
    </source>
</reference>
<dbReference type="Proteomes" id="UP000186309">
    <property type="component" value="Chromosome"/>
</dbReference>
<proteinExistence type="predicted"/>
<keyword evidence="2" id="KW-0732">Signal</keyword>
<evidence type="ECO:0000256" key="1">
    <source>
        <dbReference type="SAM" id="MobiDB-lite"/>
    </source>
</evidence>
<dbReference type="RefSeq" id="WP_237170806.1">
    <property type="nucleotide sequence ID" value="NZ_CP019082.1"/>
</dbReference>
<dbReference type="Gene3D" id="2.60.40.10">
    <property type="entry name" value="Immunoglobulins"/>
    <property type="match status" value="1"/>
</dbReference>
<feature type="chain" id="PRO_5010540881" evidence="2">
    <location>
        <begin position="29"/>
        <end position="823"/>
    </location>
</feature>
<feature type="region of interest" description="Disordered" evidence="1">
    <location>
        <begin position="777"/>
        <end position="799"/>
    </location>
</feature>
<feature type="signal peptide" evidence="2">
    <location>
        <begin position="1"/>
        <end position="28"/>
    </location>
</feature>
<dbReference type="EMBL" id="CP019082">
    <property type="protein sequence ID" value="APW60274.1"/>
    <property type="molecule type" value="Genomic_DNA"/>
</dbReference>
<dbReference type="InterPro" id="IPR013783">
    <property type="entry name" value="Ig-like_fold"/>
</dbReference>
<dbReference type="AlphaFoldDB" id="A0A1U7CMU7"/>
<gene>
    <name evidence="3" type="ORF">BSF38_01742</name>
</gene>
<organism evidence="3 4">
    <name type="scientific">Paludisphaera borealis</name>
    <dbReference type="NCBI Taxonomy" id="1387353"/>
    <lineage>
        <taxon>Bacteria</taxon>
        <taxon>Pseudomonadati</taxon>
        <taxon>Planctomycetota</taxon>
        <taxon>Planctomycetia</taxon>
        <taxon>Isosphaerales</taxon>
        <taxon>Isosphaeraceae</taxon>
        <taxon>Paludisphaera</taxon>
    </lineage>
</organism>
<sequence length="823" mass="86274">MPSSRPPLLRSSLLALPLALATALPALASTPSLTAVRPVGGQRGVELDVTFSGARLGDAKEILFYQPGVTATAITKVDDNNVKAKVKIAADSPLGWHDLRIRTATGLSELRGFSVGAFPEVAEVEPNNDFAAPQAIPMNVTINGVADNEDVDYFVVDAKKGERISVEVEGMRLGITLFDPYVAILNTKRFELASSDDAALLWQDAFASVVAPEDGKYIIQVRESAYAGNGACLYRVQVGNYPRSTGVFPPGGKFGETLAVRWIGDPAGEATVNVTLPAAYVPNFGITRQDEKGLSPHPNLFRLTPLGNVLEKEPNNDQATATPFTAPMALNGVLEKAGDVDHFVFAGKKGQTYDFRLFGRQLRSPIDSVMYLAKKGAGAAVGNDDAVGPDSYFRFACPEDAEYVVSVVDQLGNGGPSYVYRIEVSPVAPRLTVSTPAEQIMLGTGVMAPSVPRGNRQAILIQGSRADFGGDVNILAENLPPGIEMEAPVLVASQAIVPVLFKAKADAPLAATLAKISGKSVDPKVEVASEFSSQAAFVLSPVNNGIIVWSRTVDRLAVGVTEESPYSIEIVQPKVPMVRSGQMGLKVRATRKEGFKAAIAVSLPWNPPGVGSSGGVAIPEGQNEAVIPMNADGGAELRTWKIVVNGTSSGPTGPIMVSSQLADLTIAAPFVGLTFQAATVEQGKEADMAVAVTKNVDFPGEADVSLVGLPNKVTTDVKKITKDSKDIVYHLKTDATSPAGNHTNLFCQVVVTQNGEPIVHNIGSGTLRIDAPLPKPAAAAAPAPAAAPVAAAAPAAAPAKPLSRLEKLRLDSKQKQQAAAAGK</sequence>
<dbReference type="Gene3D" id="2.60.120.380">
    <property type="match status" value="2"/>
</dbReference>
<keyword evidence="4" id="KW-1185">Reference proteome</keyword>
<evidence type="ECO:0000313" key="3">
    <source>
        <dbReference type="EMBL" id="APW60274.1"/>
    </source>
</evidence>
<accession>A0A1U7CMU7</accession>
<evidence type="ECO:0000313" key="4">
    <source>
        <dbReference type="Proteomes" id="UP000186309"/>
    </source>
</evidence>